<evidence type="ECO:0000256" key="1">
    <source>
        <dbReference type="ARBA" id="ARBA00004651"/>
    </source>
</evidence>
<proteinExistence type="inferred from homology"/>
<dbReference type="PIRSF" id="PIRSF037778">
    <property type="entry name" value="UCP037778_transp_RibU"/>
    <property type="match status" value="1"/>
</dbReference>
<comment type="caution">
    <text evidence="10">The sequence shown here is derived from an EMBL/GenBank/DDBJ whole genome shotgun (WGS) entry which is preliminary data.</text>
</comment>
<keyword evidence="4 8" id="KW-1003">Cell membrane</keyword>
<feature type="transmembrane region" description="Helical" evidence="9">
    <location>
        <begin position="6"/>
        <end position="25"/>
    </location>
</feature>
<protein>
    <recommendedName>
        <fullName evidence="8">Riboflavin transporter</fullName>
    </recommendedName>
</protein>
<keyword evidence="6 9" id="KW-1133">Transmembrane helix</keyword>
<dbReference type="GO" id="GO:0005886">
    <property type="term" value="C:plasma membrane"/>
    <property type="evidence" value="ECO:0007669"/>
    <property type="project" value="UniProtKB-SubCell"/>
</dbReference>
<evidence type="ECO:0000256" key="9">
    <source>
        <dbReference type="SAM" id="Phobius"/>
    </source>
</evidence>
<feature type="transmembrane region" description="Helical" evidence="9">
    <location>
        <begin position="109"/>
        <end position="133"/>
    </location>
</feature>
<dbReference type="RefSeq" id="WP_116556363.1">
    <property type="nucleotide sequence ID" value="NZ_QCZG01000081.1"/>
</dbReference>
<dbReference type="AlphaFoldDB" id="A0A2U1JJ03"/>
<feature type="transmembrane region" description="Helical" evidence="9">
    <location>
        <begin position="83"/>
        <end position="100"/>
    </location>
</feature>
<dbReference type="InterPro" id="IPR024529">
    <property type="entry name" value="ECF_trnsprt_substrate-spec"/>
</dbReference>
<dbReference type="PANTHER" id="PTHR38438:SF1">
    <property type="entry name" value="RIBOFLAVIN TRANSPORTER RIBU"/>
    <property type="match status" value="1"/>
</dbReference>
<evidence type="ECO:0000256" key="4">
    <source>
        <dbReference type="ARBA" id="ARBA00022475"/>
    </source>
</evidence>
<dbReference type="Proteomes" id="UP000245998">
    <property type="component" value="Unassembled WGS sequence"/>
</dbReference>
<feature type="transmembrane region" description="Helical" evidence="9">
    <location>
        <begin position="153"/>
        <end position="177"/>
    </location>
</feature>
<comment type="similarity">
    <text evidence="2 8">Belongs to the prokaryotic riboflavin transporter (P-RFT) (TC 2.A.87) family.</text>
</comment>
<dbReference type="EMBL" id="QCZG01000081">
    <property type="protein sequence ID" value="PWA04984.1"/>
    <property type="molecule type" value="Genomic_DNA"/>
</dbReference>
<evidence type="ECO:0000256" key="6">
    <source>
        <dbReference type="ARBA" id="ARBA00022989"/>
    </source>
</evidence>
<dbReference type="GO" id="GO:0032217">
    <property type="term" value="F:riboflavin transmembrane transporter activity"/>
    <property type="evidence" value="ECO:0007669"/>
    <property type="project" value="UniProtKB-UniRule"/>
</dbReference>
<name>A0A2U1JJ03_9BACI</name>
<feature type="transmembrane region" description="Helical" evidence="9">
    <location>
        <begin position="45"/>
        <end position="63"/>
    </location>
</feature>
<dbReference type="OrthoDB" id="9809216at2"/>
<evidence type="ECO:0000256" key="2">
    <source>
        <dbReference type="ARBA" id="ARBA00005540"/>
    </source>
</evidence>
<evidence type="ECO:0000313" key="10">
    <source>
        <dbReference type="EMBL" id="PWA04984.1"/>
    </source>
</evidence>
<organism evidence="10 11">
    <name type="scientific">Pueribacillus theae</name>
    <dbReference type="NCBI Taxonomy" id="2171751"/>
    <lineage>
        <taxon>Bacteria</taxon>
        <taxon>Bacillati</taxon>
        <taxon>Bacillota</taxon>
        <taxon>Bacilli</taxon>
        <taxon>Bacillales</taxon>
        <taxon>Bacillaceae</taxon>
        <taxon>Pueribacillus</taxon>
    </lineage>
</organism>
<dbReference type="Pfam" id="PF12822">
    <property type="entry name" value="ECF_trnsprt"/>
    <property type="match status" value="1"/>
</dbReference>
<dbReference type="InterPro" id="IPR025720">
    <property type="entry name" value="RibU"/>
</dbReference>
<evidence type="ECO:0000313" key="11">
    <source>
        <dbReference type="Proteomes" id="UP000245998"/>
    </source>
</evidence>
<accession>A0A2U1JJ03</accession>
<evidence type="ECO:0000256" key="3">
    <source>
        <dbReference type="ARBA" id="ARBA00022448"/>
    </source>
</evidence>
<evidence type="ECO:0000256" key="8">
    <source>
        <dbReference type="PIRNR" id="PIRNR037778"/>
    </source>
</evidence>
<dbReference type="PANTHER" id="PTHR38438">
    <property type="entry name" value="RIBOFLAVIN TRANSPORTER RIBU"/>
    <property type="match status" value="1"/>
</dbReference>
<keyword evidence="11" id="KW-1185">Reference proteome</keyword>
<comment type="subcellular location">
    <subcellularLocation>
        <location evidence="1">Cell membrane</location>
        <topology evidence="1">Multi-pass membrane protein</topology>
    </subcellularLocation>
</comment>
<gene>
    <name evidence="10" type="ORF">DCC39_18495</name>
</gene>
<evidence type="ECO:0000256" key="7">
    <source>
        <dbReference type="ARBA" id="ARBA00023136"/>
    </source>
</evidence>
<evidence type="ECO:0000256" key="5">
    <source>
        <dbReference type="ARBA" id="ARBA00022692"/>
    </source>
</evidence>
<reference evidence="10 11" key="1">
    <citation type="submission" date="2018-04" db="EMBL/GenBank/DDBJ databases">
        <title>Camelliibacillus theae gen. nov., sp. nov., isolated from Pu'er tea.</title>
        <authorList>
            <person name="Niu L."/>
        </authorList>
    </citation>
    <scope>NUCLEOTIDE SEQUENCE [LARGE SCALE GENOMIC DNA]</scope>
    <source>
        <strain evidence="10 11">T8</strain>
    </source>
</reference>
<keyword evidence="5 9" id="KW-0812">Transmembrane</keyword>
<dbReference type="Gene3D" id="1.10.1760.20">
    <property type="match status" value="1"/>
</dbReference>
<keyword evidence="7 8" id="KW-0472">Membrane</keyword>
<keyword evidence="3 8" id="KW-0813">Transport</keyword>
<comment type="function">
    <text evidence="8">Probably a riboflavin-binding protein that interacts with the energy-coupling factor (ECF) ABC-transporter complex.</text>
</comment>
<sequence>MFISNLRSFVTIGMLSSLSFVLMLIKFPIPPFPPYLTVDFSDIPALIAAFLLGPMGAILVELFKNILDYLISGSPSGIPVGHLANFVAGIAFVLPTYFVYNRLKEKKGLIVSFIVGTLFMAVLMSILNYVAILPAYIALLGWDPMTNSALRQLVVAAVLPFNVLKGFIVAALFLLLYSRLGKWLEKQTQYRNA</sequence>